<protein>
    <submittedName>
        <fullName evidence="1">Uncharacterized protein</fullName>
    </submittedName>
</protein>
<organism evidence="1 2">
    <name type="scientific">Eretmocerus hayati</name>
    <dbReference type="NCBI Taxonomy" id="131215"/>
    <lineage>
        <taxon>Eukaryota</taxon>
        <taxon>Metazoa</taxon>
        <taxon>Ecdysozoa</taxon>
        <taxon>Arthropoda</taxon>
        <taxon>Hexapoda</taxon>
        <taxon>Insecta</taxon>
        <taxon>Pterygota</taxon>
        <taxon>Neoptera</taxon>
        <taxon>Endopterygota</taxon>
        <taxon>Hymenoptera</taxon>
        <taxon>Apocrita</taxon>
        <taxon>Proctotrupomorpha</taxon>
        <taxon>Chalcidoidea</taxon>
        <taxon>Aphelinidae</taxon>
        <taxon>Aphelininae</taxon>
        <taxon>Eretmocerus</taxon>
    </lineage>
</organism>
<comment type="caution">
    <text evidence="1">The sequence shown here is derived from an EMBL/GenBank/DDBJ whole genome shotgun (WGS) entry which is preliminary data.</text>
</comment>
<proteinExistence type="predicted"/>
<evidence type="ECO:0000313" key="1">
    <source>
        <dbReference type="EMBL" id="KAJ8684810.1"/>
    </source>
</evidence>
<dbReference type="EMBL" id="CM056741">
    <property type="protein sequence ID" value="KAJ8684810.1"/>
    <property type="molecule type" value="Genomic_DNA"/>
</dbReference>
<keyword evidence="2" id="KW-1185">Reference proteome</keyword>
<reference evidence="1" key="1">
    <citation type="submission" date="2023-04" db="EMBL/GenBank/DDBJ databases">
        <title>A chromosome-level genome assembly of the parasitoid wasp Eretmocerus hayati.</title>
        <authorList>
            <person name="Zhong Y."/>
            <person name="Liu S."/>
            <person name="Liu Y."/>
        </authorList>
    </citation>
    <scope>NUCLEOTIDE SEQUENCE</scope>
    <source>
        <strain evidence="1">ZJU_SS_LIU_2023</strain>
    </source>
</reference>
<accession>A0ACC2PSQ1</accession>
<evidence type="ECO:0000313" key="2">
    <source>
        <dbReference type="Proteomes" id="UP001239111"/>
    </source>
</evidence>
<dbReference type="Proteomes" id="UP001239111">
    <property type="component" value="Chromosome 1"/>
</dbReference>
<sequence>MNNQLYFKGEVVESLSLREAILAFYEFLSSFKKKCILTAHNCSYDSAVLIDAMNKVYLKEHYASVVAGFSDTLPITRKKTGKRAAGENKLENLAKKLKISNENAHDALSDVIMLQEVVNKLEISQIDIREHTVTWLDMDNRKNLEKKLPCGLKNLQPLESCVSLNMKKKMVFADITHDSILEVYKAQGITGLKNLLGKDENGRVRVTKCTRVIGELFKHLQATFRG</sequence>
<name>A0ACC2PSQ1_9HYME</name>
<gene>
    <name evidence="1" type="ORF">QAD02_020603</name>
</gene>